<feature type="non-terminal residue" evidence="1">
    <location>
        <position position="73"/>
    </location>
</feature>
<protein>
    <submittedName>
        <fullName evidence="1">Uncharacterized protein</fullName>
    </submittedName>
</protein>
<organism evidence="1">
    <name type="scientific">uncultured Chloroflexia bacterium</name>
    <dbReference type="NCBI Taxonomy" id="1672391"/>
    <lineage>
        <taxon>Bacteria</taxon>
        <taxon>Bacillati</taxon>
        <taxon>Chloroflexota</taxon>
        <taxon>Chloroflexia</taxon>
        <taxon>environmental samples</taxon>
    </lineage>
</organism>
<feature type="non-terminal residue" evidence="1">
    <location>
        <position position="1"/>
    </location>
</feature>
<dbReference type="EMBL" id="CADCTK010000857">
    <property type="protein sequence ID" value="CAA9285189.1"/>
    <property type="molecule type" value="Genomic_DNA"/>
</dbReference>
<proteinExistence type="predicted"/>
<evidence type="ECO:0000313" key="1">
    <source>
        <dbReference type="EMBL" id="CAA9285189.1"/>
    </source>
</evidence>
<reference evidence="1" key="1">
    <citation type="submission" date="2020-02" db="EMBL/GenBank/DDBJ databases">
        <authorList>
            <person name="Meier V. D."/>
        </authorList>
    </citation>
    <scope>NUCLEOTIDE SEQUENCE</scope>
    <source>
        <strain evidence="1">AVDCRST_MAG26</strain>
    </source>
</reference>
<gene>
    <name evidence="1" type="ORF">AVDCRST_MAG26-3674</name>
</gene>
<name>A0A6J4JR23_9CHLR</name>
<sequence length="73" mass="8410">VGKIYVWLGQWLRGKLDFADKIDIAALYCPHARSRSPRRAYPCDAPRHARRSHVPAFHSWGGRFQPRDAGPRL</sequence>
<dbReference type="AlphaFoldDB" id="A0A6J4JR23"/>
<accession>A0A6J4JR23</accession>